<gene>
    <name evidence="2" type="ORF">OIU84_014310</name>
</gene>
<dbReference type="EMBL" id="JAPFFJ010000018">
    <property type="protein sequence ID" value="KAJ6402195.1"/>
    <property type="molecule type" value="Genomic_DNA"/>
</dbReference>
<evidence type="ECO:0000313" key="3">
    <source>
        <dbReference type="Proteomes" id="UP001162972"/>
    </source>
</evidence>
<dbReference type="Proteomes" id="UP001162972">
    <property type="component" value="Chromosome 4"/>
</dbReference>
<reference evidence="2 3" key="1">
    <citation type="journal article" date="2023" name="Int. J. Mol. Sci.">
        <title>De Novo Assembly and Annotation of 11 Diverse Shrub Willow (Salix) Genomes Reveals Novel Gene Organization in Sex-Linked Regions.</title>
        <authorList>
            <person name="Hyden B."/>
            <person name="Feng K."/>
            <person name="Yates T.B."/>
            <person name="Jawdy S."/>
            <person name="Cereghino C."/>
            <person name="Smart L.B."/>
            <person name="Muchero W."/>
        </authorList>
    </citation>
    <scope>NUCLEOTIDE SEQUENCE [LARGE SCALE GENOMIC DNA]</scope>
    <source>
        <tissue evidence="2">Shoot tip</tissue>
    </source>
</reference>
<feature type="transmembrane region" description="Helical" evidence="1">
    <location>
        <begin position="25"/>
        <end position="44"/>
    </location>
</feature>
<protein>
    <submittedName>
        <fullName evidence="2">Uncharacterized protein</fullName>
    </submittedName>
</protein>
<dbReference type="AlphaFoldDB" id="A0AAD6JDQ6"/>
<proteinExistence type="predicted"/>
<keyword evidence="1" id="KW-1133">Transmembrane helix</keyword>
<evidence type="ECO:0000313" key="2">
    <source>
        <dbReference type="EMBL" id="KAJ6402195.1"/>
    </source>
</evidence>
<organism evidence="2 3">
    <name type="scientific">Salix udensis</name>
    <dbReference type="NCBI Taxonomy" id="889485"/>
    <lineage>
        <taxon>Eukaryota</taxon>
        <taxon>Viridiplantae</taxon>
        <taxon>Streptophyta</taxon>
        <taxon>Embryophyta</taxon>
        <taxon>Tracheophyta</taxon>
        <taxon>Spermatophyta</taxon>
        <taxon>Magnoliopsida</taxon>
        <taxon>eudicotyledons</taxon>
        <taxon>Gunneridae</taxon>
        <taxon>Pentapetalae</taxon>
        <taxon>rosids</taxon>
        <taxon>fabids</taxon>
        <taxon>Malpighiales</taxon>
        <taxon>Salicaceae</taxon>
        <taxon>Saliceae</taxon>
        <taxon>Salix</taxon>
    </lineage>
</organism>
<accession>A0AAD6JDQ6</accession>
<comment type="caution">
    <text evidence="2">The sequence shown here is derived from an EMBL/GenBank/DDBJ whole genome shotgun (WGS) entry which is preliminary data.</text>
</comment>
<keyword evidence="1" id="KW-0472">Membrane</keyword>
<name>A0AAD6JDQ6_9ROSI</name>
<keyword evidence="1" id="KW-0812">Transmembrane</keyword>
<evidence type="ECO:0000256" key="1">
    <source>
        <dbReference type="SAM" id="Phobius"/>
    </source>
</evidence>
<sequence length="106" mass="11613">MRLAAAFSSSSITVSSTAAAHMRMLFAAPTLTTAVPVITLFVTLKKGSASRARKIIWEWLQGNDIRRSTSFPGASWRGKRKRTTMFYSGGGTPLLQCAEKKMEQSL</sequence>
<keyword evidence="3" id="KW-1185">Reference proteome</keyword>